<evidence type="ECO:0000256" key="1">
    <source>
        <dbReference type="SAM" id="Phobius"/>
    </source>
</evidence>
<dbReference type="EMBL" id="LVHF01000033">
    <property type="protein sequence ID" value="OAN11664.1"/>
    <property type="molecule type" value="Genomic_DNA"/>
</dbReference>
<dbReference type="AlphaFoldDB" id="A0A178K4J8"/>
<keyword evidence="3" id="KW-1185">Reference proteome</keyword>
<dbReference type="Pfam" id="PF20599">
    <property type="entry name" value="DUF6796"/>
    <property type="match status" value="1"/>
</dbReference>
<gene>
    <name evidence="2" type="ORF">A3K86_22380</name>
</gene>
<keyword evidence="1" id="KW-0472">Membrane</keyword>
<keyword evidence="1" id="KW-1133">Transmembrane helix</keyword>
<dbReference type="Proteomes" id="UP000078503">
    <property type="component" value="Unassembled WGS sequence"/>
</dbReference>
<feature type="transmembrane region" description="Helical" evidence="1">
    <location>
        <begin position="98"/>
        <end position="125"/>
    </location>
</feature>
<dbReference type="InterPro" id="IPR046475">
    <property type="entry name" value="DUF6796"/>
</dbReference>
<accession>A0A178K4J8</accession>
<sequence length="232" mass="25600">MDHLQRNSEFDENNQILLGINIVVISAILNLFCDLILYYGPSDGAVISDMYRLIPALGETSDLRVKVGAGLSVVLVSCWFFALPALCCLMAPFKRLRFIALISYTVFIGTCVAFHSSFGFLAIFGNLVSSGDLELKAAISQVNDFSIFIQIPMFLSLIVFSLIFGFIAFSQATNLPKWSVILSPIIGCTALPFLASLMPSPFGAAVAIIASTFGLLIFFTYIRWCFLNQRYR</sequence>
<feature type="transmembrane region" description="Helical" evidence="1">
    <location>
        <begin position="180"/>
        <end position="198"/>
    </location>
</feature>
<feature type="transmembrane region" description="Helical" evidence="1">
    <location>
        <begin position="145"/>
        <end position="168"/>
    </location>
</feature>
<reference evidence="2 3" key="1">
    <citation type="submission" date="2016-03" db="EMBL/GenBank/DDBJ databases">
        <title>Photobacterium proteolyticum sp. nov. a protease producing bacterium isolated from ocean sediments of Laizhou Bay.</title>
        <authorList>
            <person name="Li Y."/>
        </authorList>
    </citation>
    <scope>NUCLEOTIDE SEQUENCE [LARGE SCALE GENOMIC DNA]</scope>
    <source>
        <strain evidence="2 3">R-40508</strain>
    </source>
</reference>
<feature type="transmembrane region" description="Helical" evidence="1">
    <location>
        <begin position="16"/>
        <end position="40"/>
    </location>
</feature>
<dbReference type="RefSeq" id="WP_068336955.1">
    <property type="nucleotide sequence ID" value="NZ_LVHF01000033.1"/>
</dbReference>
<name>A0A178K4J8_9GAMM</name>
<proteinExistence type="predicted"/>
<evidence type="ECO:0000313" key="2">
    <source>
        <dbReference type="EMBL" id="OAN11664.1"/>
    </source>
</evidence>
<protein>
    <submittedName>
        <fullName evidence="2">Uncharacterized protein</fullName>
    </submittedName>
</protein>
<feature type="transmembrane region" description="Helical" evidence="1">
    <location>
        <begin position="204"/>
        <end position="226"/>
    </location>
</feature>
<dbReference type="STRING" id="858640.A3K86_22380"/>
<keyword evidence="1" id="KW-0812">Transmembrane</keyword>
<comment type="caution">
    <text evidence="2">The sequence shown here is derived from an EMBL/GenBank/DDBJ whole genome shotgun (WGS) entry which is preliminary data.</text>
</comment>
<organism evidence="2 3">
    <name type="scientific">Photobacterium jeanii</name>
    <dbReference type="NCBI Taxonomy" id="858640"/>
    <lineage>
        <taxon>Bacteria</taxon>
        <taxon>Pseudomonadati</taxon>
        <taxon>Pseudomonadota</taxon>
        <taxon>Gammaproteobacteria</taxon>
        <taxon>Vibrionales</taxon>
        <taxon>Vibrionaceae</taxon>
        <taxon>Photobacterium</taxon>
    </lineage>
</organism>
<evidence type="ECO:0000313" key="3">
    <source>
        <dbReference type="Proteomes" id="UP000078503"/>
    </source>
</evidence>
<feature type="transmembrane region" description="Helical" evidence="1">
    <location>
        <begin position="67"/>
        <end position="91"/>
    </location>
</feature>